<keyword evidence="3" id="KW-1185">Reference proteome</keyword>
<evidence type="ECO:0000313" key="2">
    <source>
        <dbReference type="EMBL" id="VDI16419.1"/>
    </source>
</evidence>
<protein>
    <submittedName>
        <fullName evidence="2">Uncharacterized protein</fullName>
    </submittedName>
</protein>
<gene>
    <name evidence="2" type="ORF">MGAL_10B086469</name>
</gene>
<dbReference type="EMBL" id="UYJE01003083">
    <property type="protein sequence ID" value="VDI16419.1"/>
    <property type="molecule type" value="Genomic_DNA"/>
</dbReference>
<evidence type="ECO:0000313" key="3">
    <source>
        <dbReference type="Proteomes" id="UP000596742"/>
    </source>
</evidence>
<dbReference type="OrthoDB" id="6151838at2759"/>
<evidence type="ECO:0000256" key="1">
    <source>
        <dbReference type="SAM" id="MobiDB-lite"/>
    </source>
</evidence>
<comment type="caution">
    <text evidence="2">The sequence shown here is derived from an EMBL/GenBank/DDBJ whole genome shotgun (WGS) entry which is preliminary data.</text>
</comment>
<organism evidence="2 3">
    <name type="scientific">Mytilus galloprovincialis</name>
    <name type="common">Mediterranean mussel</name>
    <dbReference type="NCBI Taxonomy" id="29158"/>
    <lineage>
        <taxon>Eukaryota</taxon>
        <taxon>Metazoa</taxon>
        <taxon>Spiralia</taxon>
        <taxon>Lophotrochozoa</taxon>
        <taxon>Mollusca</taxon>
        <taxon>Bivalvia</taxon>
        <taxon>Autobranchia</taxon>
        <taxon>Pteriomorphia</taxon>
        <taxon>Mytilida</taxon>
        <taxon>Mytiloidea</taxon>
        <taxon>Mytilidae</taxon>
        <taxon>Mytilinae</taxon>
        <taxon>Mytilus</taxon>
    </lineage>
</organism>
<feature type="compositionally biased region" description="Polar residues" evidence="1">
    <location>
        <begin position="123"/>
        <end position="135"/>
    </location>
</feature>
<accession>A0A8B6DAE7</accession>
<dbReference type="Proteomes" id="UP000596742">
    <property type="component" value="Unassembled WGS sequence"/>
</dbReference>
<feature type="region of interest" description="Disordered" evidence="1">
    <location>
        <begin position="123"/>
        <end position="149"/>
    </location>
</feature>
<proteinExistence type="predicted"/>
<name>A0A8B6DAE7_MYTGA</name>
<reference evidence="2" key="1">
    <citation type="submission" date="2018-11" db="EMBL/GenBank/DDBJ databases">
        <authorList>
            <person name="Alioto T."/>
            <person name="Alioto T."/>
        </authorList>
    </citation>
    <scope>NUCLEOTIDE SEQUENCE</scope>
</reference>
<dbReference type="AlphaFoldDB" id="A0A8B6DAE7"/>
<sequence length="169" mass="19351">MTVMLIVVIIIVFVYRRLHLRKQLLSKPLGNGKRTSELNYYSTENVQENQYHDIDISDGDYCLAAAISDDMGTIDKTIDADATYVRAMSGVYDQLNKKDNRKIASKHEESKIEIYTLTSNPSVNQQIKDNNSSAKWHTPDAEDFDPTYNHSNNVIVKEDLSNYDHFSNQ</sequence>